<proteinExistence type="predicted"/>
<feature type="compositionally biased region" description="Basic and acidic residues" evidence="1">
    <location>
        <begin position="1"/>
        <end position="13"/>
    </location>
</feature>
<dbReference type="AlphaFoldDB" id="X0UJ79"/>
<accession>X0UJ79</accession>
<comment type="caution">
    <text evidence="2">The sequence shown here is derived from an EMBL/GenBank/DDBJ whole genome shotgun (WGS) entry which is preliminary data.</text>
</comment>
<organism evidence="2">
    <name type="scientific">marine sediment metagenome</name>
    <dbReference type="NCBI Taxonomy" id="412755"/>
    <lineage>
        <taxon>unclassified sequences</taxon>
        <taxon>metagenomes</taxon>
        <taxon>ecological metagenomes</taxon>
    </lineage>
</organism>
<name>X0UJ79_9ZZZZ</name>
<sequence length="244" mass="27665">MIVEKPTQKDQNENGRVSTPEQIERDKVKDIIQSFAKAYSALKIYPIENPAVINSTKNFSDKLMDFLSEYEEMIIGIHEFSLSFNKETLHTDAEKKKSLPFLLYKDGMRELSFHEGLDLEEIGDFLEIVKENADLPEEESNIVNSLWEKDFAYIRYFALDEFLDKNIGGDNSGGDLVPGKDELSTGEIKLTEDDKDEINKRMEILAVDPGHDISEGLKTPLSKENKVSEAAAISKSDLPEIEKL</sequence>
<reference evidence="2" key="1">
    <citation type="journal article" date="2014" name="Front. Microbiol.">
        <title>High frequency of phylogenetically diverse reductive dehalogenase-homologous genes in deep subseafloor sedimentary metagenomes.</title>
        <authorList>
            <person name="Kawai M."/>
            <person name="Futagami T."/>
            <person name="Toyoda A."/>
            <person name="Takaki Y."/>
            <person name="Nishi S."/>
            <person name="Hori S."/>
            <person name="Arai W."/>
            <person name="Tsubouchi T."/>
            <person name="Morono Y."/>
            <person name="Uchiyama I."/>
            <person name="Ito T."/>
            <person name="Fujiyama A."/>
            <person name="Inagaki F."/>
            <person name="Takami H."/>
        </authorList>
    </citation>
    <scope>NUCLEOTIDE SEQUENCE</scope>
    <source>
        <strain evidence="2">Expedition CK06-06</strain>
    </source>
</reference>
<protein>
    <submittedName>
        <fullName evidence="2">Uncharacterized protein</fullName>
    </submittedName>
</protein>
<evidence type="ECO:0000313" key="2">
    <source>
        <dbReference type="EMBL" id="GAG05665.1"/>
    </source>
</evidence>
<gene>
    <name evidence="2" type="ORF">S01H1_38513</name>
</gene>
<feature type="non-terminal residue" evidence="2">
    <location>
        <position position="244"/>
    </location>
</feature>
<feature type="region of interest" description="Disordered" evidence="1">
    <location>
        <begin position="1"/>
        <end position="21"/>
    </location>
</feature>
<dbReference type="EMBL" id="BARS01024249">
    <property type="protein sequence ID" value="GAG05665.1"/>
    <property type="molecule type" value="Genomic_DNA"/>
</dbReference>
<evidence type="ECO:0000256" key="1">
    <source>
        <dbReference type="SAM" id="MobiDB-lite"/>
    </source>
</evidence>